<evidence type="ECO:0000313" key="3">
    <source>
        <dbReference type="Proteomes" id="UP000182836"/>
    </source>
</evidence>
<protein>
    <submittedName>
        <fullName evidence="2">Uncharacterized protein</fullName>
    </submittedName>
</protein>
<dbReference type="GeneID" id="43759391"/>
<dbReference type="RefSeq" id="WP_158502511.1">
    <property type="nucleotide sequence ID" value="NZ_CCMI01000143.1"/>
</dbReference>
<keyword evidence="1" id="KW-0472">Membrane</keyword>
<sequence length="53" mass="6118">MIEKIVGLIVFIVPLIVGVFVGYNIGYDNGRINTLRKVKGEPEIENWKPKKYR</sequence>
<reference evidence="2 3" key="1">
    <citation type="submission" date="2016-10" db="EMBL/GenBank/DDBJ databases">
        <authorList>
            <person name="de Groot N.N."/>
        </authorList>
    </citation>
    <scope>NUCLEOTIDE SEQUENCE [LARGE SCALE GENOMIC DNA]</scope>
    <source>
        <strain evidence="2 3">DSM 2895</strain>
    </source>
</reference>
<dbReference type="EMBL" id="FNED01000001">
    <property type="protein sequence ID" value="SDI01830.1"/>
    <property type="molecule type" value="Genomic_DNA"/>
</dbReference>
<dbReference type="Proteomes" id="UP000182836">
    <property type="component" value="Unassembled WGS sequence"/>
</dbReference>
<proteinExistence type="predicted"/>
<accession>A0A1G8H5P4</accession>
<name>A0A1G8H5P4_ANEMI</name>
<keyword evidence="1" id="KW-0812">Transmembrane</keyword>
<dbReference type="AlphaFoldDB" id="A0A1G8H5P4"/>
<organism evidence="2 3">
    <name type="scientific">Aneurinibacillus migulanus</name>
    <name type="common">Bacillus migulanus</name>
    <dbReference type="NCBI Taxonomy" id="47500"/>
    <lineage>
        <taxon>Bacteria</taxon>
        <taxon>Bacillati</taxon>
        <taxon>Bacillota</taxon>
        <taxon>Bacilli</taxon>
        <taxon>Bacillales</taxon>
        <taxon>Paenibacillaceae</taxon>
        <taxon>Aneurinibacillus group</taxon>
        <taxon>Aneurinibacillus</taxon>
    </lineage>
</organism>
<keyword evidence="1" id="KW-1133">Transmembrane helix</keyword>
<evidence type="ECO:0000313" key="2">
    <source>
        <dbReference type="EMBL" id="SDI01830.1"/>
    </source>
</evidence>
<feature type="transmembrane region" description="Helical" evidence="1">
    <location>
        <begin position="6"/>
        <end position="27"/>
    </location>
</feature>
<evidence type="ECO:0000256" key="1">
    <source>
        <dbReference type="SAM" id="Phobius"/>
    </source>
</evidence>
<gene>
    <name evidence="2" type="ORF">SAMN04487909_101258</name>
</gene>